<sequence>MGDDVANKLSSIKLLLPEASTLDNKQIGLYVAFRSTNHQISSLNSSFGHPLAEKACARLGLAIII</sequence>
<evidence type="ECO:0000313" key="1">
    <source>
        <dbReference type="EMBL" id="EDN96493.1"/>
    </source>
</evidence>
<dbReference type="RefSeq" id="XP_001597225.1">
    <property type="nucleotide sequence ID" value="XM_001597175.1"/>
</dbReference>
<dbReference type="KEGG" id="ssl:SS1G_01419"/>
<accession>A7E7Z1</accession>
<organism evidence="1 2">
    <name type="scientific">Sclerotinia sclerotiorum (strain ATCC 18683 / 1980 / Ss-1)</name>
    <name type="common">White mold</name>
    <name type="synonym">Whetzelinia sclerotiorum</name>
    <dbReference type="NCBI Taxonomy" id="665079"/>
    <lineage>
        <taxon>Eukaryota</taxon>
        <taxon>Fungi</taxon>
        <taxon>Dikarya</taxon>
        <taxon>Ascomycota</taxon>
        <taxon>Pezizomycotina</taxon>
        <taxon>Leotiomycetes</taxon>
        <taxon>Helotiales</taxon>
        <taxon>Sclerotiniaceae</taxon>
        <taxon>Sclerotinia</taxon>
    </lineage>
</organism>
<dbReference type="EMBL" id="CH476622">
    <property type="protein sequence ID" value="EDN96493.1"/>
    <property type="molecule type" value="Genomic_DNA"/>
</dbReference>
<evidence type="ECO:0000313" key="2">
    <source>
        <dbReference type="Proteomes" id="UP000001312"/>
    </source>
</evidence>
<dbReference type="Proteomes" id="UP000001312">
    <property type="component" value="Unassembled WGS sequence"/>
</dbReference>
<protein>
    <submittedName>
        <fullName evidence="1">Uncharacterized protein</fullName>
    </submittedName>
</protein>
<dbReference type="GeneID" id="5493703"/>
<name>A7E7Z1_SCLS1</name>
<proteinExistence type="predicted"/>
<keyword evidence="2" id="KW-1185">Reference proteome</keyword>
<dbReference type="HOGENOM" id="CLU_2851074_0_0_1"/>
<reference evidence="2" key="1">
    <citation type="journal article" date="2011" name="PLoS Genet.">
        <title>Genomic analysis of the necrotrophic fungal pathogens Sclerotinia sclerotiorum and Botrytis cinerea.</title>
        <authorList>
            <person name="Amselem J."/>
            <person name="Cuomo C.A."/>
            <person name="van Kan J.A."/>
            <person name="Viaud M."/>
            <person name="Benito E.P."/>
            <person name="Couloux A."/>
            <person name="Coutinho P.M."/>
            <person name="de Vries R.P."/>
            <person name="Dyer P.S."/>
            <person name="Fillinger S."/>
            <person name="Fournier E."/>
            <person name="Gout L."/>
            <person name="Hahn M."/>
            <person name="Kohn L."/>
            <person name="Lapalu N."/>
            <person name="Plummer K.M."/>
            <person name="Pradier J.M."/>
            <person name="Quevillon E."/>
            <person name="Sharon A."/>
            <person name="Simon A."/>
            <person name="ten Have A."/>
            <person name="Tudzynski B."/>
            <person name="Tudzynski P."/>
            <person name="Wincker P."/>
            <person name="Andrew M."/>
            <person name="Anthouard V."/>
            <person name="Beever R.E."/>
            <person name="Beffa R."/>
            <person name="Benoit I."/>
            <person name="Bouzid O."/>
            <person name="Brault B."/>
            <person name="Chen Z."/>
            <person name="Choquer M."/>
            <person name="Collemare J."/>
            <person name="Cotton P."/>
            <person name="Danchin E.G."/>
            <person name="Da Silva C."/>
            <person name="Gautier A."/>
            <person name="Giraud C."/>
            <person name="Giraud T."/>
            <person name="Gonzalez C."/>
            <person name="Grossetete S."/>
            <person name="Guldener U."/>
            <person name="Henrissat B."/>
            <person name="Howlett B.J."/>
            <person name="Kodira C."/>
            <person name="Kretschmer M."/>
            <person name="Lappartient A."/>
            <person name="Leroch M."/>
            <person name="Levis C."/>
            <person name="Mauceli E."/>
            <person name="Neuveglise C."/>
            <person name="Oeser B."/>
            <person name="Pearson M."/>
            <person name="Poulain J."/>
            <person name="Poussereau N."/>
            <person name="Quesneville H."/>
            <person name="Rascle C."/>
            <person name="Schumacher J."/>
            <person name="Segurens B."/>
            <person name="Sexton A."/>
            <person name="Silva E."/>
            <person name="Sirven C."/>
            <person name="Soanes D.M."/>
            <person name="Talbot N.J."/>
            <person name="Templeton M."/>
            <person name="Yandava C."/>
            <person name="Yarden O."/>
            <person name="Zeng Q."/>
            <person name="Rollins J.A."/>
            <person name="Lebrun M.H."/>
            <person name="Dickman M."/>
        </authorList>
    </citation>
    <scope>NUCLEOTIDE SEQUENCE [LARGE SCALE GENOMIC DNA]</scope>
    <source>
        <strain evidence="2">ATCC 18683 / 1980 / Ss-1</strain>
    </source>
</reference>
<dbReference type="AlphaFoldDB" id="A7E7Z1"/>
<dbReference type="InParanoid" id="A7E7Z1"/>
<gene>
    <name evidence="1" type="ORF">SS1G_01419</name>
</gene>